<name>A0A1H7YUB3_9PAST</name>
<protein>
    <recommendedName>
        <fullName evidence="5">SMI1/KNR4 family protein</fullName>
    </recommendedName>
</protein>
<proteinExistence type="predicted"/>
<dbReference type="RefSeq" id="WP_090922634.1">
    <property type="nucleotide sequence ID" value="NZ_CP016180.1"/>
</dbReference>
<dbReference type="Proteomes" id="UP000198883">
    <property type="component" value="Unassembled WGS sequence"/>
</dbReference>
<dbReference type="EMBL" id="JASAVS010000020">
    <property type="protein sequence ID" value="MDP8085986.1"/>
    <property type="molecule type" value="Genomic_DNA"/>
</dbReference>
<reference evidence="1 4" key="3">
    <citation type="journal article" date="2023" name="Front. Microbiol.">
        <title>Phylogeography and host specificity of Pasteurellaceae pathogenic to sea-farmed fish in the north-east Atlantic.</title>
        <authorList>
            <person name="Gulla S."/>
            <person name="Colquhoun D.J."/>
            <person name="Olsen A.B."/>
            <person name="Spilsberg B."/>
            <person name="Lagesen K."/>
            <person name="Aakesson C.P."/>
            <person name="Strom S."/>
            <person name="Manji F."/>
            <person name="Birkbeck T.H."/>
            <person name="Nilsen H.K."/>
        </authorList>
    </citation>
    <scope>NUCLEOTIDE SEQUENCE [LARGE SCALE GENOMIC DNA]</scope>
    <source>
        <strain evidence="1 4">VIO11850</strain>
    </source>
</reference>
<evidence type="ECO:0000313" key="1">
    <source>
        <dbReference type="EMBL" id="MDP8085986.1"/>
    </source>
</evidence>
<reference evidence="2" key="2">
    <citation type="submission" date="2016-10" db="EMBL/GenBank/DDBJ databases">
        <authorList>
            <person name="de Groot N.N."/>
        </authorList>
    </citation>
    <scope>NUCLEOTIDE SEQUENCE [LARGE SCALE GENOMIC DNA]</scope>
    <source>
        <strain evidence="2">DSM 24204</strain>
    </source>
</reference>
<reference evidence="3" key="1">
    <citation type="submission" date="2016-10" db="EMBL/GenBank/DDBJ databases">
        <authorList>
            <person name="Varghese N."/>
            <person name="Submissions S."/>
        </authorList>
    </citation>
    <scope>NUCLEOTIDE SEQUENCE [LARGE SCALE GENOMIC DNA]</scope>
    <source>
        <strain evidence="3">DSM 24204</strain>
    </source>
</reference>
<dbReference type="OrthoDB" id="9816539at2"/>
<dbReference type="GeneID" id="83544333"/>
<dbReference type="EMBL" id="FOBN01000020">
    <property type="protein sequence ID" value="SEM48968.1"/>
    <property type="molecule type" value="Genomic_DNA"/>
</dbReference>
<dbReference type="AlphaFoldDB" id="A0A1H7YUB3"/>
<evidence type="ECO:0000313" key="4">
    <source>
        <dbReference type="Proteomes" id="UP001224812"/>
    </source>
</evidence>
<accession>A0A1H7YUB3</accession>
<evidence type="ECO:0000313" key="2">
    <source>
        <dbReference type="EMBL" id="SEM48968.1"/>
    </source>
</evidence>
<gene>
    <name evidence="1" type="ORF">QJT92_08655</name>
    <name evidence="2" type="ORF">SAMN05444853_12028</name>
</gene>
<keyword evidence="4" id="KW-1185">Reference proteome</keyword>
<sequence>MKSKLITQLENVLPKDMQIPEELRLLYKWIEENNFYIDDENGKRVGLLYSPQSEPKGTIIQFTCDEKDTWYWFDDNQDLEFKERFCCFATSTDGSMCGLWKSDTDEIKIVHIGSGSGSTLLCVLANNMLDFMRFLAIGYTEICWEEKFSFSPYEEDPNLERNTYFENWVTKTFNIEIPQIATEIIKYPSTMEDDYSKDEFFNWCKSKFRFLE</sequence>
<dbReference type="STRING" id="97481.SAMN05444853_12028"/>
<evidence type="ECO:0000313" key="3">
    <source>
        <dbReference type="Proteomes" id="UP000198883"/>
    </source>
</evidence>
<evidence type="ECO:0008006" key="5">
    <source>
        <dbReference type="Google" id="ProtNLM"/>
    </source>
</evidence>
<dbReference type="Proteomes" id="UP001224812">
    <property type="component" value="Unassembled WGS sequence"/>
</dbReference>
<organism evidence="2 3">
    <name type="scientific">Phocoenobacter skyensis</name>
    <dbReference type="NCBI Taxonomy" id="97481"/>
    <lineage>
        <taxon>Bacteria</taxon>
        <taxon>Pseudomonadati</taxon>
        <taxon>Pseudomonadota</taxon>
        <taxon>Gammaproteobacteria</taxon>
        <taxon>Pasteurellales</taxon>
        <taxon>Pasteurellaceae</taxon>
        <taxon>Phocoenobacter</taxon>
    </lineage>
</organism>